<organism evidence="1 2">
    <name type="scientific">Dendrolimus kikuchii</name>
    <dbReference type="NCBI Taxonomy" id="765133"/>
    <lineage>
        <taxon>Eukaryota</taxon>
        <taxon>Metazoa</taxon>
        <taxon>Ecdysozoa</taxon>
        <taxon>Arthropoda</taxon>
        <taxon>Hexapoda</taxon>
        <taxon>Insecta</taxon>
        <taxon>Pterygota</taxon>
        <taxon>Neoptera</taxon>
        <taxon>Endopterygota</taxon>
        <taxon>Lepidoptera</taxon>
        <taxon>Glossata</taxon>
        <taxon>Ditrysia</taxon>
        <taxon>Bombycoidea</taxon>
        <taxon>Lasiocampidae</taxon>
        <taxon>Dendrolimus</taxon>
    </lineage>
</organism>
<sequence length="430" mass="49716">MNVLIILFLIFLIASANCGKHDFYKGYSVHNIQLDKAAHLQLLHQLEGELNLDIWQHGFVGEREATVMVAPENSRQFLQELDENGIVHYLYQADVASALETYDEEIAVWKRTRSSRMIFQGYPRYEEVDSYLETIAAQYPNLVQVVNAGYSFEGRDIKYLKISSTNFNDRSKPIYFMDAMIHAREWVTTPVTLYTIYRLVENLRNEDRDVLEDVDWIILPVVNPDGYEYTHTDMRLWRRTRSVNLTNSIDCVGVDGNRNFDIFFNEFGVSSNPCSDIYPGPEPFSESETRIVRDILHEHVDRIQLYLNIHSYGNYVLFGFDNETLTDNVHQMHHVAASMGAVMDAMKLPEAGYYIIGNSAWVMYAAAGTAQDYGQHVGVPFSYTLELPGYSYDFRVPPSYMDQINEETWRSVVESARLCKLYYRARYSGN</sequence>
<comment type="caution">
    <text evidence="1">The sequence shown here is derived from an EMBL/GenBank/DDBJ whole genome shotgun (WGS) entry which is preliminary data.</text>
</comment>
<keyword evidence="2" id="KW-1185">Reference proteome</keyword>
<proteinExistence type="predicted"/>
<reference evidence="1 2" key="1">
    <citation type="journal article" date="2021" name="Front. Genet.">
        <title>Chromosome-Level Genome Assembly Reveals Significant Gene Expansion in the Toll and IMD Signaling Pathways of Dendrolimus kikuchii.</title>
        <authorList>
            <person name="Zhou J."/>
            <person name="Wu P."/>
            <person name="Xiong Z."/>
            <person name="Liu N."/>
            <person name="Zhao N."/>
            <person name="Ji M."/>
            <person name="Qiu Y."/>
            <person name="Yang B."/>
        </authorList>
    </citation>
    <scope>NUCLEOTIDE SEQUENCE [LARGE SCALE GENOMIC DNA]</scope>
    <source>
        <strain evidence="1">Ann1</strain>
    </source>
</reference>
<evidence type="ECO:0000313" key="1">
    <source>
        <dbReference type="EMBL" id="KAJ0172859.1"/>
    </source>
</evidence>
<dbReference type="Proteomes" id="UP000824533">
    <property type="component" value="Linkage Group LG20"/>
</dbReference>
<dbReference type="EMBL" id="CM034406">
    <property type="protein sequence ID" value="KAJ0172859.1"/>
    <property type="molecule type" value="Genomic_DNA"/>
</dbReference>
<protein>
    <submittedName>
        <fullName evidence="1">Uncharacterized protein</fullName>
    </submittedName>
</protein>
<name>A0ACC1CMQ2_9NEOP</name>
<accession>A0ACC1CMQ2</accession>
<gene>
    <name evidence="1" type="ORF">K1T71_011035</name>
</gene>
<evidence type="ECO:0000313" key="2">
    <source>
        <dbReference type="Proteomes" id="UP000824533"/>
    </source>
</evidence>